<evidence type="ECO:0000313" key="3">
    <source>
        <dbReference type="Proteomes" id="UP001139157"/>
    </source>
</evidence>
<reference evidence="2" key="1">
    <citation type="submission" date="2022-06" db="EMBL/GenBank/DDBJ databases">
        <title>Novel species in genus nocardia.</title>
        <authorList>
            <person name="Li F."/>
        </authorList>
    </citation>
    <scope>NUCLEOTIDE SEQUENCE</scope>
    <source>
        <strain evidence="2">CDC141</strain>
    </source>
</reference>
<evidence type="ECO:0000313" key="2">
    <source>
        <dbReference type="EMBL" id="MCM6776249.1"/>
    </source>
</evidence>
<comment type="caution">
    <text evidence="2">The sequence shown here is derived from an EMBL/GenBank/DDBJ whole genome shotgun (WGS) entry which is preliminary data.</text>
</comment>
<gene>
    <name evidence="2" type="ORF">NDR86_22445</name>
</gene>
<dbReference type="CDD" id="cd00085">
    <property type="entry name" value="HNHc"/>
    <property type="match status" value="1"/>
</dbReference>
<proteinExistence type="predicted"/>
<dbReference type="GO" id="GO:0004519">
    <property type="term" value="F:endonuclease activity"/>
    <property type="evidence" value="ECO:0007669"/>
    <property type="project" value="UniProtKB-KW"/>
</dbReference>
<sequence>MTVHPSPKNLAKDFVRQTLPKVQPRRRKPRNPGESKTRKLVRKRSGGWCEICGAARAESVHHRRNRSQGGPWTASNCVATCGDGTRGCHGWVGRRPAAAHDSGFHLEHGEIPAKTAIVSGLHGHVLLDDFGGMKPAKGGAA</sequence>
<organism evidence="2 3">
    <name type="scientific">Nocardia pulmonis</name>
    <dbReference type="NCBI Taxonomy" id="2951408"/>
    <lineage>
        <taxon>Bacteria</taxon>
        <taxon>Bacillati</taxon>
        <taxon>Actinomycetota</taxon>
        <taxon>Actinomycetes</taxon>
        <taxon>Mycobacteriales</taxon>
        <taxon>Nocardiaceae</taxon>
        <taxon>Nocardia</taxon>
    </lineage>
</organism>
<keyword evidence="2" id="KW-0255">Endonuclease</keyword>
<dbReference type="Proteomes" id="UP001139157">
    <property type="component" value="Unassembled WGS sequence"/>
</dbReference>
<feature type="region of interest" description="Disordered" evidence="1">
    <location>
        <begin position="1"/>
        <end position="43"/>
    </location>
</feature>
<dbReference type="InterPro" id="IPR003615">
    <property type="entry name" value="HNH_nuc"/>
</dbReference>
<name>A0A9X2E8H5_9NOCA</name>
<accession>A0A9X2E8H5</accession>
<dbReference type="EMBL" id="JAMRXG010000009">
    <property type="protein sequence ID" value="MCM6776249.1"/>
    <property type="molecule type" value="Genomic_DNA"/>
</dbReference>
<protein>
    <submittedName>
        <fullName evidence="2">HNH endonuclease</fullName>
    </submittedName>
</protein>
<keyword evidence="3" id="KW-1185">Reference proteome</keyword>
<dbReference type="RefSeq" id="WP_251914548.1">
    <property type="nucleotide sequence ID" value="NZ_JAMRXG010000009.1"/>
</dbReference>
<dbReference type="AlphaFoldDB" id="A0A9X2E8H5"/>
<keyword evidence="2" id="KW-0540">Nuclease</keyword>
<evidence type="ECO:0000256" key="1">
    <source>
        <dbReference type="SAM" id="MobiDB-lite"/>
    </source>
</evidence>
<dbReference type="Gene3D" id="1.10.30.50">
    <property type="match status" value="1"/>
</dbReference>
<keyword evidence="2" id="KW-0378">Hydrolase</keyword>